<dbReference type="RefSeq" id="WP_020887974.1">
    <property type="nucleotide sequence ID" value="NZ_ATHI01000031.1"/>
</dbReference>
<dbReference type="AlphaFoldDB" id="S7T209"/>
<proteinExistence type="predicted"/>
<dbReference type="SUPFAM" id="SSF56935">
    <property type="entry name" value="Porins"/>
    <property type="match status" value="1"/>
</dbReference>
<feature type="signal peptide" evidence="1">
    <location>
        <begin position="1"/>
        <end position="20"/>
    </location>
</feature>
<comment type="caution">
    <text evidence="2">The sequence shown here is derived from an EMBL/GenBank/DDBJ whole genome shotgun (WGS) entry which is preliminary data.</text>
</comment>
<evidence type="ECO:0000313" key="3">
    <source>
        <dbReference type="Proteomes" id="UP000014975"/>
    </source>
</evidence>
<dbReference type="PATRIC" id="fig|1121439.3.peg.2662"/>
<feature type="chain" id="PRO_5004544420" evidence="1">
    <location>
        <begin position="21"/>
        <end position="403"/>
    </location>
</feature>
<dbReference type="eggNOG" id="COG5338">
    <property type="taxonomic scope" value="Bacteria"/>
</dbReference>
<dbReference type="EMBL" id="ATHI01000031">
    <property type="protein sequence ID" value="EPR30555.1"/>
    <property type="molecule type" value="Genomic_DNA"/>
</dbReference>
<organism evidence="2 3">
    <name type="scientific">Alkalidesulfovibrio alkalitolerans DSM 16529</name>
    <dbReference type="NCBI Taxonomy" id="1121439"/>
    <lineage>
        <taxon>Bacteria</taxon>
        <taxon>Pseudomonadati</taxon>
        <taxon>Thermodesulfobacteriota</taxon>
        <taxon>Desulfovibrionia</taxon>
        <taxon>Desulfovibrionales</taxon>
        <taxon>Desulfovibrionaceae</taxon>
        <taxon>Alkalidesulfovibrio</taxon>
    </lineage>
</organism>
<keyword evidence="1" id="KW-0732">Signal</keyword>
<accession>S7T209</accession>
<keyword evidence="3" id="KW-1185">Reference proteome</keyword>
<gene>
    <name evidence="2" type="ORF">dsat_1277</name>
</gene>
<dbReference type="NCBIfam" id="TIGR03016">
    <property type="entry name" value="pepcterm_hypo_1"/>
    <property type="match status" value="1"/>
</dbReference>
<protein>
    <submittedName>
        <fullName evidence="2">PEP-CTERM system associated protein</fullName>
    </submittedName>
</protein>
<evidence type="ECO:0000313" key="2">
    <source>
        <dbReference type="EMBL" id="EPR30555.1"/>
    </source>
</evidence>
<evidence type="ECO:0000256" key="1">
    <source>
        <dbReference type="SAM" id="SignalP"/>
    </source>
</evidence>
<sequence length="403" mass="46326">MYRYLIVLALILATVPCAWAEPAFRASLGVSEEFNDNVREQRNGKSDFVTSIRPSVGYRYEGPRLIFETDYKGRFSHYAKATRDTELNHDFRGHGLLDAWRSFFFIDVTDTYRLVNRDTTRGDVIDEDSTIDQIQQNTFVLSPYIQPRFGERMTLRTGYRYVNIWYNERGRSKNSHGGFADATYELTDRTSMLAGYSYMHQTSSSDKLDRHIGYVGASHTYAENSNVYAKVGPSYSKYSRSSTSKTSFYWDAGWNHDFGVVQSRFTTGVRYEDDPDTGNTYQRQYGELRLSRRFERTTVSVFGRLEDYERASGGSSTKRTYTGISIDHELTQRLTGAVSISRDFQDRSSSETGRWFGNVSLKYALGEGFGAELWYRVKDSYTTGTTARNFTVNRIGLQLSKQF</sequence>
<dbReference type="OrthoDB" id="5405095at2"/>
<dbReference type="STRING" id="1121439.dsat_1277"/>
<reference evidence="2 3" key="1">
    <citation type="journal article" date="2013" name="Genome Announc.">
        <title>Draft genome sequences for three mercury-methylating, sulfate-reducing bacteria.</title>
        <authorList>
            <person name="Brown S.D."/>
            <person name="Hurt R.A.Jr."/>
            <person name="Gilmour C.C."/>
            <person name="Elias D.A."/>
        </authorList>
    </citation>
    <scope>NUCLEOTIDE SEQUENCE [LARGE SCALE GENOMIC DNA]</scope>
    <source>
        <strain evidence="2 3">DSM 16529</strain>
    </source>
</reference>
<dbReference type="InterPro" id="IPR017467">
    <property type="entry name" value="CHP03016_PEP-CTERM"/>
</dbReference>
<dbReference type="Proteomes" id="UP000014975">
    <property type="component" value="Unassembled WGS sequence"/>
</dbReference>
<name>S7T209_9BACT</name>